<evidence type="ECO:0000313" key="1">
    <source>
        <dbReference type="EMBL" id="MFD1320623.1"/>
    </source>
</evidence>
<comment type="caution">
    <text evidence="1">The sequence shown here is derived from an EMBL/GenBank/DDBJ whole genome shotgun (WGS) entry which is preliminary data.</text>
</comment>
<name>A0ABW3YA18_9ACTN</name>
<sequence length="315" mass="33825">MDFVDSVLVRLADPAARTALFTEASLGHLVEAAFDTEAMPVSTPYSPVFDELRLGFAEPPSAVVEGELLGAGGLERTELRLRLHGLGHTAALRAEAIWRGALVVRTAPMVDRIEMVEVALPSLDVDQQIVAELGSLPTDPQVLEAERRSRVLARMRSGLDQPAGFTENHLDRVLAGVGARSVSDLTVRLRGQAQAGTVQVRFTEPGDVQPSARPLPFAAAILVRDQGFSLAGLLAESRLIRARAQDLGLELPAEAAVRRRARVVVVWMVPEAVFDDDAWPGGTAGTAEQQRAQRFARAGEWLGREGIGLVAVPSI</sequence>
<gene>
    <name evidence="1" type="ORF">ACFQ4H_05900</name>
</gene>
<accession>A0ABW3YA18</accession>
<dbReference type="EMBL" id="JBHTMP010000006">
    <property type="protein sequence ID" value="MFD1320623.1"/>
    <property type="molecule type" value="Genomic_DNA"/>
</dbReference>
<keyword evidence="2" id="KW-1185">Reference proteome</keyword>
<dbReference type="RefSeq" id="WP_377567800.1">
    <property type="nucleotide sequence ID" value="NZ_JBHTMP010000006.1"/>
</dbReference>
<reference evidence="2" key="1">
    <citation type="journal article" date="2019" name="Int. J. Syst. Evol. Microbiol.">
        <title>The Global Catalogue of Microorganisms (GCM) 10K type strain sequencing project: providing services to taxonomists for standard genome sequencing and annotation.</title>
        <authorList>
            <consortium name="The Broad Institute Genomics Platform"/>
            <consortium name="The Broad Institute Genome Sequencing Center for Infectious Disease"/>
            <person name="Wu L."/>
            <person name="Ma J."/>
        </authorList>
    </citation>
    <scope>NUCLEOTIDE SEQUENCE [LARGE SCALE GENOMIC DNA]</scope>
    <source>
        <strain evidence="2">JCM 31037</strain>
    </source>
</reference>
<protein>
    <submittedName>
        <fullName evidence="1">Uncharacterized protein</fullName>
    </submittedName>
</protein>
<proteinExistence type="predicted"/>
<evidence type="ECO:0000313" key="2">
    <source>
        <dbReference type="Proteomes" id="UP001597260"/>
    </source>
</evidence>
<organism evidence="1 2">
    <name type="scientific">Micromonospora sonneratiae</name>
    <dbReference type="NCBI Taxonomy" id="1184706"/>
    <lineage>
        <taxon>Bacteria</taxon>
        <taxon>Bacillati</taxon>
        <taxon>Actinomycetota</taxon>
        <taxon>Actinomycetes</taxon>
        <taxon>Micromonosporales</taxon>
        <taxon>Micromonosporaceae</taxon>
        <taxon>Micromonospora</taxon>
    </lineage>
</organism>
<dbReference type="Proteomes" id="UP001597260">
    <property type="component" value="Unassembled WGS sequence"/>
</dbReference>